<proteinExistence type="predicted"/>
<dbReference type="EMBL" id="BLXT01007705">
    <property type="protein sequence ID" value="GFO41547.1"/>
    <property type="molecule type" value="Genomic_DNA"/>
</dbReference>
<name>A0AAV4DBE8_9GAST</name>
<comment type="caution">
    <text evidence="1">The sequence shown here is derived from an EMBL/GenBank/DDBJ whole genome shotgun (WGS) entry which is preliminary data.</text>
</comment>
<dbReference type="AlphaFoldDB" id="A0AAV4DBE8"/>
<gene>
    <name evidence="1" type="ORF">PoB_006805200</name>
</gene>
<organism evidence="1 2">
    <name type="scientific">Plakobranchus ocellatus</name>
    <dbReference type="NCBI Taxonomy" id="259542"/>
    <lineage>
        <taxon>Eukaryota</taxon>
        <taxon>Metazoa</taxon>
        <taxon>Spiralia</taxon>
        <taxon>Lophotrochozoa</taxon>
        <taxon>Mollusca</taxon>
        <taxon>Gastropoda</taxon>
        <taxon>Heterobranchia</taxon>
        <taxon>Euthyneura</taxon>
        <taxon>Panpulmonata</taxon>
        <taxon>Sacoglossa</taxon>
        <taxon>Placobranchoidea</taxon>
        <taxon>Plakobranchidae</taxon>
        <taxon>Plakobranchus</taxon>
    </lineage>
</organism>
<evidence type="ECO:0000313" key="1">
    <source>
        <dbReference type="EMBL" id="GFO41547.1"/>
    </source>
</evidence>
<sequence length="141" mass="16115">MRKKDETTPPMVIMGVYLDVERASPGDKYYKSLKRAGTQEQDSYCFVKIIKNNPNIIRYLKGLHKFFLWVRRTASSMDLAHLEKTPSLVSFEVEETTEATEKPSLFSKSIFDIDSNLSNKFAAIESPSRAEKTLFPLTLSI</sequence>
<accession>A0AAV4DBE8</accession>
<keyword evidence="2" id="KW-1185">Reference proteome</keyword>
<reference evidence="1 2" key="1">
    <citation type="journal article" date="2021" name="Elife">
        <title>Chloroplast acquisition without the gene transfer in kleptoplastic sea slugs, Plakobranchus ocellatus.</title>
        <authorList>
            <person name="Maeda T."/>
            <person name="Takahashi S."/>
            <person name="Yoshida T."/>
            <person name="Shimamura S."/>
            <person name="Takaki Y."/>
            <person name="Nagai Y."/>
            <person name="Toyoda A."/>
            <person name="Suzuki Y."/>
            <person name="Arimoto A."/>
            <person name="Ishii H."/>
            <person name="Satoh N."/>
            <person name="Nishiyama T."/>
            <person name="Hasebe M."/>
            <person name="Maruyama T."/>
            <person name="Minagawa J."/>
            <person name="Obokata J."/>
            <person name="Shigenobu S."/>
        </authorList>
    </citation>
    <scope>NUCLEOTIDE SEQUENCE [LARGE SCALE GENOMIC DNA]</scope>
</reference>
<dbReference type="Proteomes" id="UP000735302">
    <property type="component" value="Unassembled WGS sequence"/>
</dbReference>
<evidence type="ECO:0000313" key="2">
    <source>
        <dbReference type="Proteomes" id="UP000735302"/>
    </source>
</evidence>
<protein>
    <submittedName>
        <fullName evidence="1">Uncharacterized protein</fullName>
    </submittedName>
</protein>